<dbReference type="PRINTS" id="PR00662">
    <property type="entry name" value="G6PISOMERASE"/>
</dbReference>
<evidence type="ECO:0000256" key="8">
    <source>
        <dbReference type="RuleBase" id="RU000612"/>
    </source>
</evidence>
<comment type="function">
    <text evidence="7">Catalyzes the reversible isomerization of glucose-6-phosphate to fructose-6-phosphate.</text>
</comment>
<gene>
    <name evidence="7 9" type="primary">pgi</name>
    <name evidence="9" type="ORF">NAF29_16990</name>
</gene>
<comment type="pathway">
    <text evidence="1 7 8">Carbohydrate degradation; glycolysis; D-glyceraldehyde 3-phosphate and glycerone phosphate from D-glucose: step 2/4.</text>
</comment>
<dbReference type="EMBL" id="JAMQGP010000010">
    <property type="protein sequence ID" value="MCM2681347.1"/>
    <property type="molecule type" value="Genomic_DNA"/>
</dbReference>
<dbReference type="FunFam" id="1.10.1390.10:FF:000001">
    <property type="entry name" value="Glucose-6-phosphate isomerase"/>
    <property type="match status" value="1"/>
</dbReference>
<dbReference type="RefSeq" id="WP_251262828.1">
    <property type="nucleotide sequence ID" value="NZ_JAMQGP010000010.1"/>
</dbReference>
<feature type="active site" evidence="7">
    <location>
        <position position="387"/>
    </location>
</feature>
<feature type="active site" description="Proton donor" evidence="7">
    <location>
        <position position="356"/>
    </location>
</feature>
<dbReference type="InterPro" id="IPR023096">
    <property type="entry name" value="G6P_Isomerase_C"/>
</dbReference>
<dbReference type="GO" id="GO:0097367">
    <property type="term" value="F:carbohydrate derivative binding"/>
    <property type="evidence" value="ECO:0007669"/>
    <property type="project" value="InterPro"/>
</dbReference>
<name>A0AA41WAN8_9GAMM</name>
<keyword evidence="4 7" id="KW-0324">Glycolysis</keyword>
<protein>
    <recommendedName>
        <fullName evidence="7">Glucose-6-phosphate isomerase</fullName>
        <shortName evidence="7">GPI</shortName>
        <ecNumber evidence="7">5.3.1.9</ecNumber>
    </recommendedName>
    <alternativeName>
        <fullName evidence="7">Phosphoglucose isomerase</fullName>
        <shortName evidence="7">PGI</shortName>
    </alternativeName>
    <alternativeName>
        <fullName evidence="7">Phosphohexose isomerase</fullName>
        <shortName evidence="7">PHI</shortName>
    </alternativeName>
</protein>
<dbReference type="PROSITE" id="PS00765">
    <property type="entry name" value="P_GLUCOSE_ISOMERASE_1"/>
    <property type="match status" value="1"/>
</dbReference>
<dbReference type="Gene3D" id="1.10.1390.10">
    <property type="match status" value="1"/>
</dbReference>
<dbReference type="NCBIfam" id="NF001211">
    <property type="entry name" value="PRK00179.1"/>
    <property type="match status" value="1"/>
</dbReference>
<dbReference type="InterPro" id="IPR046348">
    <property type="entry name" value="SIS_dom_sf"/>
</dbReference>
<dbReference type="FunFam" id="3.40.50.10490:FF:000004">
    <property type="entry name" value="Glucose-6-phosphate isomerase"/>
    <property type="match status" value="1"/>
</dbReference>
<reference evidence="9 10" key="1">
    <citation type="journal article" date="2013" name="Antonie Van Leeuwenhoek">
        <title>Echinimonas agarilytica gen. nov., sp. nov., a new gammaproteobacterium isolated from the sea urchin Strongylocentrotus intermedius.</title>
        <authorList>
            <person name="Nedashkovskaya O.I."/>
            <person name="Stenkova A.M."/>
            <person name="Zhukova N.V."/>
            <person name="Van Trappen S."/>
            <person name="Lee J.S."/>
            <person name="Kim S.B."/>
        </authorList>
    </citation>
    <scope>NUCLEOTIDE SEQUENCE [LARGE SCALE GENOMIC DNA]</scope>
    <source>
        <strain evidence="9 10">KMM 6351</strain>
    </source>
</reference>
<dbReference type="PANTHER" id="PTHR11469">
    <property type="entry name" value="GLUCOSE-6-PHOSPHATE ISOMERASE"/>
    <property type="match status" value="1"/>
</dbReference>
<dbReference type="GO" id="GO:0048029">
    <property type="term" value="F:monosaccharide binding"/>
    <property type="evidence" value="ECO:0007669"/>
    <property type="project" value="TreeGrafter"/>
</dbReference>
<comment type="similarity">
    <text evidence="2 7 8">Belongs to the GPI family.</text>
</comment>
<evidence type="ECO:0000256" key="4">
    <source>
        <dbReference type="ARBA" id="ARBA00023152"/>
    </source>
</evidence>
<dbReference type="InterPro" id="IPR035476">
    <property type="entry name" value="SIS_PGI_1"/>
</dbReference>
<comment type="catalytic activity">
    <reaction evidence="6 7 8">
        <text>alpha-D-glucose 6-phosphate = beta-D-fructose 6-phosphate</text>
        <dbReference type="Rhea" id="RHEA:11816"/>
        <dbReference type="ChEBI" id="CHEBI:57634"/>
        <dbReference type="ChEBI" id="CHEBI:58225"/>
        <dbReference type="EC" id="5.3.1.9"/>
    </reaction>
</comment>
<dbReference type="CDD" id="cd05016">
    <property type="entry name" value="SIS_PGI_2"/>
    <property type="match status" value="1"/>
</dbReference>
<evidence type="ECO:0000256" key="2">
    <source>
        <dbReference type="ARBA" id="ARBA00006604"/>
    </source>
</evidence>
<dbReference type="GO" id="GO:0004347">
    <property type="term" value="F:glucose-6-phosphate isomerase activity"/>
    <property type="evidence" value="ECO:0007669"/>
    <property type="project" value="UniProtKB-UniRule"/>
</dbReference>
<dbReference type="GO" id="GO:0006096">
    <property type="term" value="P:glycolytic process"/>
    <property type="evidence" value="ECO:0007669"/>
    <property type="project" value="UniProtKB-UniRule"/>
</dbReference>
<evidence type="ECO:0000256" key="1">
    <source>
        <dbReference type="ARBA" id="ARBA00004926"/>
    </source>
</evidence>
<accession>A0AA41WAN8</accession>
<keyword evidence="5 7" id="KW-0413">Isomerase</keyword>
<dbReference type="AlphaFoldDB" id="A0AA41WAN8"/>
<evidence type="ECO:0000256" key="6">
    <source>
        <dbReference type="ARBA" id="ARBA00029321"/>
    </source>
</evidence>
<proteinExistence type="inferred from homology"/>
<evidence type="ECO:0000256" key="7">
    <source>
        <dbReference type="HAMAP-Rule" id="MF_00473"/>
    </source>
</evidence>
<dbReference type="PROSITE" id="PS51463">
    <property type="entry name" value="P_GLUCOSE_ISOMERASE_3"/>
    <property type="match status" value="1"/>
</dbReference>
<dbReference type="InterPro" id="IPR001672">
    <property type="entry name" value="G6P_Isomerase"/>
</dbReference>
<evidence type="ECO:0000313" key="10">
    <source>
        <dbReference type="Proteomes" id="UP001165393"/>
    </source>
</evidence>
<dbReference type="InterPro" id="IPR018189">
    <property type="entry name" value="Phosphoglucose_isomerase_CS"/>
</dbReference>
<dbReference type="PROSITE" id="PS00174">
    <property type="entry name" value="P_GLUCOSE_ISOMERASE_2"/>
    <property type="match status" value="1"/>
</dbReference>
<feature type="active site" evidence="7">
    <location>
        <position position="515"/>
    </location>
</feature>
<keyword evidence="10" id="KW-1185">Reference proteome</keyword>
<dbReference type="GO" id="GO:0006094">
    <property type="term" value="P:gluconeogenesis"/>
    <property type="evidence" value="ECO:0007669"/>
    <property type="project" value="UniProtKB-UniRule"/>
</dbReference>
<dbReference type="SUPFAM" id="SSF53697">
    <property type="entry name" value="SIS domain"/>
    <property type="match status" value="1"/>
</dbReference>
<sequence>MLKSINPTQTPAWEALTQHSEAMKSTSIKALFDADAGRFSQYSTQFEDILFDYSKNLINDETLSHLLALAEQTELSQAIAAMFGGDKINATENRAVLHTALRNRSNTPVMVDGEDVMPKVNHELAKMKEFCEQVHSGRWKGYTGKAITDVVNIGIGGSDLGPVMVTESLKPYWDKGITPHFVSNVDGTHVVEILKNVNPETTLFLIASKTFTTQETMTNALSARDWFLVSAGDEAHVAKHFAALSTNTAAVEAFGIDSANMFEFWDWVGGRYSLWSAIGLSIALTIGFERYEELLQGAHDTDLHFKDTALENNVPVLMALIGLWYGNFFDADSEAILPYDQYMHRFAAYFQQGNMESNGKYVSRSGEAVNYQTGPIIWGEPGTNGQHAFYQLIHQGTKLIPCDFLAPAISYNPTGDHHPKLLANFFAQTEALAFGKTKEAVEAEFKAAGKTDAEVADLVAHKVFQGNRPTNSFLFKQMTPATLGRLIAMYEHKIFVQGVIWNIYSFDQWGVELGKQLASAILPELGDDADVSSHDSSTNGLINTYKSWR</sequence>
<evidence type="ECO:0000256" key="5">
    <source>
        <dbReference type="ARBA" id="ARBA00023235"/>
    </source>
</evidence>
<dbReference type="CDD" id="cd05015">
    <property type="entry name" value="SIS_PGI_1"/>
    <property type="match status" value="1"/>
</dbReference>
<dbReference type="HAMAP" id="MF_00473">
    <property type="entry name" value="G6P_isomerase"/>
    <property type="match status" value="1"/>
</dbReference>
<organism evidence="9 10">
    <name type="scientific">Echinimonas agarilytica</name>
    <dbReference type="NCBI Taxonomy" id="1215918"/>
    <lineage>
        <taxon>Bacteria</taxon>
        <taxon>Pseudomonadati</taxon>
        <taxon>Pseudomonadota</taxon>
        <taxon>Gammaproteobacteria</taxon>
        <taxon>Alteromonadales</taxon>
        <taxon>Echinimonadaceae</taxon>
        <taxon>Echinimonas</taxon>
    </lineage>
</organism>
<keyword evidence="7" id="KW-0963">Cytoplasm</keyword>
<dbReference type="InterPro" id="IPR035482">
    <property type="entry name" value="SIS_PGI_2"/>
</dbReference>
<dbReference type="Pfam" id="PF00342">
    <property type="entry name" value="PGI"/>
    <property type="match status" value="1"/>
</dbReference>
<dbReference type="GO" id="GO:0051156">
    <property type="term" value="P:glucose 6-phosphate metabolic process"/>
    <property type="evidence" value="ECO:0007669"/>
    <property type="project" value="TreeGrafter"/>
</dbReference>
<comment type="subcellular location">
    <subcellularLocation>
        <location evidence="7">Cytoplasm</location>
    </subcellularLocation>
</comment>
<evidence type="ECO:0000256" key="3">
    <source>
        <dbReference type="ARBA" id="ARBA00022432"/>
    </source>
</evidence>
<comment type="caution">
    <text evidence="9">The sequence shown here is derived from an EMBL/GenBank/DDBJ whole genome shotgun (WGS) entry which is preliminary data.</text>
</comment>
<dbReference type="Proteomes" id="UP001165393">
    <property type="component" value="Unassembled WGS sequence"/>
</dbReference>
<keyword evidence="3 7" id="KW-0312">Gluconeogenesis</keyword>
<dbReference type="PANTHER" id="PTHR11469:SF1">
    <property type="entry name" value="GLUCOSE-6-PHOSPHATE ISOMERASE"/>
    <property type="match status" value="1"/>
</dbReference>
<dbReference type="EC" id="5.3.1.9" evidence="7"/>
<evidence type="ECO:0000313" key="9">
    <source>
        <dbReference type="EMBL" id="MCM2681347.1"/>
    </source>
</evidence>
<dbReference type="GO" id="GO:0005829">
    <property type="term" value="C:cytosol"/>
    <property type="evidence" value="ECO:0007669"/>
    <property type="project" value="TreeGrafter"/>
</dbReference>
<comment type="pathway">
    <text evidence="7">Carbohydrate biosynthesis; gluconeogenesis.</text>
</comment>
<dbReference type="Gene3D" id="3.40.50.10490">
    <property type="entry name" value="Glucose-6-phosphate isomerase like protein, domain 1"/>
    <property type="match status" value="2"/>
</dbReference>